<comment type="caution">
    <text evidence="2">The sequence shown here is derived from an EMBL/GenBank/DDBJ whole genome shotgun (WGS) entry which is preliminary data.</text>
</comment>
<sequence>MIGPGLKKEIKILKFVLPTIKISLILIFIVLVVFSLKFLYKPLKEIFIEKPVLETFSSFKIEKFKQFAPRLGIQLSE</sequence>
<keyword evidence="1" id="KW-0472">Membrane</keyword>
<protein>
    <submittedName>
        <fullName evidence="2">Uncharacterized protein</fullName>
    </submittedName>
</protein>
<evidence type="ECO:0000313" key="3">
    <source>
        <dbReference type="Proteomes" id="UP000228777"/>
    </source>
</evidence>
<evidence type="ECO:0000256" key="1">
    <source>
        <dbReference type="SAM" id="Phobius"/>
    </source>
</evidence>
<dbReference type="Proteomes" id="UP000228777">
    <property type="component" value="Unassembled WGS sequence"/>
</dbReference>
<gene>
    <name evidence="2" type="ORF">COS93_02535</name>
</gene>
<proteinExistence type="predicted"/>
<dbReference type="EMBL" id="PEWP01000052">
    <property type="protein sequence ID" value="PIU46432.1"/>
    <property type="molecule type" value="Genomic_DNA"/>
</dbReference>
<accession>A0A2M6Z254</accession>
<keyword evidence="1" id="KW-0812">Transmembrane</keyword>
<feature type="transmembrane region" description="Helical" evidence="1">
    <location>
        <begin position="20"/>
        <end position="40"/>
    </location>
</feature>
<keyword evidence="1" id="KW-1133">Transmembrane helix</keyword>
<organism evidence="2 3">
    <name type="scientific">bacterium (Candidatus Gribaldobacteria) CG07_land_8_20_14_0_80_33_18</name>
    <dbReference type="NCBI Taxonomy" id="2014272"/>
    <lineage>
        <taxon>Bacteria</taxon>
        <taxon>Candidatus Gribaldobacteria</taxon>
    </lineage>
</organism>
<name>A0A2M6Z254_9BACT</name>
<dbReference type="AlphaFoldDB" id="A0A2M6Z254"/>
<evidence type="ECO:0000313" key="2">
    <source>
        <dbReference type="EMBL" id="PIU46432.1"/>
    </source>
</evidence>
<reference evidence="3" key="1">
    <citation type="submission" date="2017-09" db="EMBL/GenBank/DDBJ databases">
        <title>Depth-based differentiation of microbial function through sediment-hosted aquifers and enrichment of novel symbionts in the deep terrestrial subsurface.</title>
        <authorList>
            <person name="Probst A.J."/>
            <person name="Ladd B."/>
            <person name="Jarett J.K."/>
            <person name="Geller-Mcgrath D.E."/>
            <person name="Sieber C.M.K."/>
            <person name="Emerson J.B."/>
            <person name="Anantharaman K."/>
            <person name="Thomas B.C."/>
            <person name="Malmstrom R."/>
            <person name="Stieglmeier M."/>
            <person name="Klingl A."/>
            <person name="Woyke T."/>
            <person name="Ryan C.M."/>
            <person name="Banfield J.F."/>
        </authorList>
    </citation>
    <scope>NUCLEOTIDE SEQUENCE [LARGE SCALE GENOMIC DNA]</scope>
</reference>